<evidence type="ECO:0000256" key="1">
    <source>
        <dbReference type="SAM" id="SignalP"/>
    </source>
</evidence>
<proteinExistence type="predicted"/>
<organism evidence="3">
    <name type="scientific">Panstrongylus lignarius</name>
    <dbReference type="NCBI Taxonomy" id="156445"/>
    <lineage>
        <taxon>Eukaryota</taxon>
        <taxon>Metazoa</taxon>
        <taxon>Ecdysozoa</taxon>
        <taxon>Arthropoda</taxon>
        <taxon>Hexapoda</taxon>
        <taxon>Insecta</taxon>
        <taxon>Pterygota</taxon>
        <taxon>Neoptera</taxon>
        <taxon>Paraneoptera</taxon>
        <taxon>Hemiptera</taxon>
        <taxon>Heteroptera</taxon>
        <taxon>Panheteroptera</taxon>
        <taxon>Cimicomorpha</taxon>
        <taxon>Reduviidae</taxon>
        <taxon>Triatominae</taxon>
        <taxon>Panstrongylus</taxon>
    </lineage>
</organism>
<name>A0A224Y5B6_9HEMI</name>
<dbReference type="Gene3D" id="3.30.60.30">
    <property type="match status" value="1"/>
</dbReference>
<dbReference type="AlphaFoldDB" id="A0A224Y5B6"/>
<feature type="signal peptide" evidence="1">
    <location>
        <begin position="1"/>
        <end position="21"/>
    </location>
</feature>
<dbReference type="SMART" id="SM00280">
    <property type="entry name" value="KAZAL"/>
    <property type="match status" value="1"/>
</dbReference>
<dbReference type="SUPFAM" id="SSF100895">
    <property type="entry name" value="Kazal-type serine protease inhibitors"/>
    <property type="match status" value="1"/>
</dbReference>
<dbReference type="CDD" id="cd00104">
    <property type="entry name" value="KAZAL_FS"/>
    <property type="match status" value="1"/>
</dbReference>
<evidence type="ECO:0000259" key="2">
    <source>
        <dbReference type="PROSITE" id="PS51465"/>
    </source>
</evidence>
<dbReference type="Pfam" id="PF07648">
    <property type="entry name" value="Kazal_2"/>
    <property type="match status" value="1"/>
</dbReference>
<sequence length="77" mass="8383">MKLYLTILATFLIVNAGIVIAQNANCAHFICPLNWSPICGTNGNTTRTFGNACDLERTNCVADPPYKVVHKGVCQQN</sequence>
<dbReference type="InterPro" id="IPR036058">
    <property type="entry name" value="Kazal_dom_sf"/>
</dbReference>
<feature type="domain" description="Kazal-like" evidence="2">
    <location>
        <begin position="20"/>
        <end position="76"/>
    </location>
</feature>
<reference evidence="3" key="1">
    <citation type="journal article" date="2018" name="PLoS Negl. Trop. Dis.">
        <title>An insight into the salivary gland and fat body transcriptome of Panstrongylus lignarius (Hemiptera: Heteroptera), the main vector of Chagas disease in Peru.</title>
        <authorList>
            <person name="Nevoa J.C."/>
            <person name="Mendes M.T."/>
            <person name="da Silva M.V."/>
            <person name="Soares S.C."/>
            <person name="Oliveira C.J.F."/>
            <person name="Ribeiro J.M.C."/>
        </authorList>
    </citation>
    <scope>NUCLEOTIDE SEQUENCE</scope>
</reference>
<accession>A0A224Y5B6</accession>
<dbReference type="InterPro" id="IPR002350">
    <property type="entry name" value="Kazal_dom"/>
</dbReference>
<evidence type="ECO:0000313" key="3">
    <source>
        <dbReference type="EMBL" id="JAW15751.1"/>
    </source>
</evidence>
<dbReference type="PROSITE" id="PS51465">
    <property type="entry name" value="KAZAL_2"/>
    <property type="match status" value="1"/>
</dbReference>
<protein>
    <submittedName>
        <fullName evidence="3">Putative kazalzinho kazal type serine protease inhibitor</fullName>
    </submittedName>
</protein>
<keyword evidence="1" id="KW-0732">Signal</keyword>
<feature type="chain" id="PRO_5012623778" evidence="1">
    <location>
        <begin position="22"/>
        <end position="77"/>
    </location>
</feature>
<dbReference type="EMBL" id="GFTR01000675">
    <property type="protein sequence ID" value="JAW15751.1"/>
    <property type="molecule type" value="Transcribed_RNA"/>
</dbReference>